<feature type="region of interest" description="Disordered" evidence="1">
    <location>
        <begin position="25"/>
        <end position="46"/>
    </location>
</feature>
<dbReference type="OrthoDB" id="8940880at2"/>
<gene>
    <name evidence="2" type="ORF">C0Z20_03275</name>
</gene>
<dbReference type="RefSeq" id="WP_018438994.1">
    <property type="nucleotide sequence ID" value="NZ_KB890164.1"/>
</dbReference>
<sequence length="1166" mass="129334">MRIAITGASASGLASNANVGKVDQETAAAEPAVERSDAGGVPPERHQWADRAIADRLRRSIATQTATELVRVAVPPGDSASASGARGEALQRQAIDSTLREWVDLEKAVLYTESPSQLLRAVSDHDHRPISPEFELSLDPSLLEDERVIDTAAVLYHQLRKGAGAGEAGSAATVPLATLRSEFVAALREDYAKRRALDALAAPPAKTGQRTPFFDGFAIRHARHKTFDELVALPSISADPAFASLTVEEKRRLLEKKFTQMGESTAYPIGTPEHSLATALLRLQSYRGKASPVRFESPAALLKAFQQAERDWAADRSYPYHPRLLYAAHLARTDGIELMSPGSDQRSRLDALIAYGNERLLAVFGAAPRFARHEAAAEILRGHGLTDDEIDESRNYVIAGDNPNLTKTAYGDRIDEFLDRADWSGLVGSRMRLAADVQIVPRDELQRAEERFNEGLATDAWVVARARENLWAKDLRPTAQALGEEVRRIASGLQAKTESHRAWVRGAETWINMVPVAGPIYNIEEGVRHHDAARAAFGVLFLGIDLFDLGMGAGGDAAALRRTHPVVPKMRHVVSRLDGSMVDVTTHPLMVEAAADPVDIAVEDGDIPLVHRSLAKRVRNGERHVKWRDYDVVHLEHENRIVRVTSDGDASYEVGWRSGRRLHTRAPLERDPLSGKLRPRNEPVERMIGDTTAIRGADPEARLTVNSVKDIVKRANSLEPRDFDRIFDSNFEYRSAGSEASAFDFKAFCRKLYDRSPTFRRLVNRFDDVNGRASNNTRNPFPKWEVRVGEVGPLGSPTKAYTDFEHKRIYMPRDETLETMEYMTASGLRPMSREQIYLHETIHALTEARDPERMLDMLNRGPVVYLTDKILSEGGYAFAEQVMYRRQNSLPGMEPRETIEYHRDAAMQAAHAENRYLDPLLDGKPRSVPEDSLVEGVAVTSRVTVRGARETVLDVAAGEDDIFFLMDEFEAKFARNFGLFADPSTSVEVAASDAKTVIDFYRRLYHKSPTFRHLFDRMPVIDSAADAPAIWRIMLDSHVPADTIAQGASHQPVSAAAKEIYVRDGEMRYLSSFGVRDVEFERKLTYDMVRAIGGFDRLAPAETYMNRGAAVYLTDAVLAEAGFHYPRQLAAALATAGDSAAEARLAAYQTSAARSAAIEDKYLNRG</sequence>
<dbReference type="EMBL" id="PNYC01000002">
    <property type="protein sequence ID" value="PMS37859.1"/>
    <property type="molecule type" value="Genomic_DNA"/>
</dbReference>
<accession>A0A2N7X7X3</accession>
<protein>
    <submittedName>
        <fullName evidence="2">Uncharacterized protein</fullName>
    </submittedName>
</protein>
<dbReference type="AlphaFoldDB" id="A0A2N7X7X3"/>
<evidence type="ECO:0000313" key="2">
    <source>
        <dbReference type="EMBL" id="PMS37859.1"/>
    </source>
</evidence>
<feature type="compositionally biased region" description="Basic and acidic residues" evidence="1">
    <location>
        <begin position="32"/>
        <end position="46"/>
    </location>
</feature>
<evidence type="ECO:0000256" key="1">
    <source>
        <dbReference type="SAM" id="MobiDB-lite"/>
    </source>
</evidence>
<proteinExistence type="predicted"/>
<dbReference type="Proteomes" id="UP000235777">
    <property type="component" value="Unassembled WGS sequence"/>
</dbReference>
<keyword evidence="3" id="KW-1185">Reference proteome</keyword>
<dbReference type="STRING" id="863227.GCA_000373005_00485"/>
<name>A0A2N7X7X3_9BURK</name>
<evidence type="ECO:0000313" key="3">
    <source>
        <dbReference type="Proteomes" id="UP000235777"/>
    </source>
</evidence>
<organism evidence="2 3">
    <name type="scientific">Trinickia symbiotica</name>
    <dbReference type="NCBI Taxonomy" id="863227"/>
    <lineage>
        <taxon>Bacteria</taxon>
        <taxon>Pseudomonadati</taxon>
        <taxon>Pseudomonadota</taxon>
        <taxon>Betaproteobacteria</taxon>
        <taxon>Burkholderiales</taxon>
        <taxon>Burkholderiaceae</taxon>
        <taxon>Trinickia</taxon>
    </lineage>
</organism>
<comment type="caution">
    <text evidence="2">The sequence shown here is derived from an EMBL/GenBank/DDBJ whole genome shotgun (WGS) entry which is preliminary data.</text>
</comment>
<reference evidence="2 3" key="1">
    <citation type="submission" date="2018-01" db="EMBL/GenBank/DDBJ databases">
        <title>Whole genome analyses suggest that Burkholderia sensu lato contains two further novel genera in the rhizoxinica-symbiotica group Mycetohabitans gen. nov., and Trinickia gen. nov.: implications for the evolution of diazotrophy and nodulation in the Burkholderiaceae.</title>
        <authorList>
            <person name="Estrada-de los Santos P."/>
            <person name="Palmer M."/>
            <person name="Chavez-Ramirez B."/>
            <person name="Beukes C."/>
            <person name="Steenkamp E.T."/>
            <person name="Hirsch A.M."/>
            <person name="Manyaka P."/>
            <person name="Maluk M."/>
            <person name="Lafos M."/>
            <person name="Crook M."/>
            <person name="Gross E."/>
            <person name="Simon M.F."/>
            <person name="Bueno dos Reis Junior F."/>
            <person name="Poole P.S."/>
            <person name="Venter S.N."/>
            <person name="James E.K."/>
        </authorList>
    </citation>
    <scope>NUCLEOTIDE SEQUENCE [LARGE SCALE GENOMIC DNA]</scope>
    <source>
        <strain evidence="2 3">JPY 581</strain>
    </source>
</reference>